<dbReference type="AlphaFoldDB" id="A0A5S9R584"/>
<name>A0A5S9R584_9HYPH</name>
<gene>
    <name evidence="1" type="ORF">STARVERO_04390</name>
</gene>
<reference evidence="1 2" key="1">
    <citation type="submission" date="2019-12" db="EMBL/GenBank/DDBJ databases">
        <authorList>
            <person name="Reyes-Prieto M."/>
        </authorList>
    </citation>
    <scope>NUCLEOTIDE SEQUENCE [LARGE SCALE GENOMIC DNA]</scope>
    <source>
        <strain evidence="1">HF14-78462</strain>
    </source>
</reference>
<evidence type="ECO:0000313" key="1">
    <source>
        <dbReference type="EMBL" id="CAA0128966.1"/>
    </source>
</evidence>
<dbReference type="RefSeq" id="WP_159602111.1">
    <property type="nucleotide sequence ID" value="NZ_CACSAS010000017.1"/>
</dbReference>
<protein>
    <submittedName>
        <fullName evidence="1">Uncharacterized protein</fullName>
    </submittedName>
</protein>
<accession>A0A5S9R584</accession>
<proteinExistence type="predicted"/>
<keyword evidence="2" id="KW-1185">Reference proteome</keyword>
<organism evidence="1 2">
    <name type="scientific">Starkeya nomas</name>
    <dbReference type="NCBI Taxonomy" id="2666134"/>
    <lineage>
        <taxon>Bacteria</taxon>
        <taxon>Pseudomonadati</taxon>
        <taxon>Pseudomonadota</taxon>
        <taxon>Alphaproteobacteria</taxon>
        <taxon>Hyphomicrobiales</taxon>
        <taxon>Xanthobacteraceae</taxon>
        <taxon>Starkeya</taxon>
    </lineage>
</organism>
<evidence type="ECO:0000313" key="2">
    <source>
        <dbReference type="Proteomes" id="UP000433050"/>
    </source>
</evidence>
<dbReference type="EMBL" id="CACSAS010000017">
    <property type="protein sequence ID" value="CAA0128966.1"/>
    <property type="molecule type" value="Genomic_DNA"/>
</dbReference>
<sequence>MSAAPISMMTIIDGARAAAEAVMASERKAIGLSVSDTRDLAQAFLAIDALARLAADYLAVREEMFAAGMAGDAAGESAADDKLDEIEPKLTERFVELGYLFFHPEQEAHDGQ</sequence>
<dbReference type="Proteomes" id="UP000433050">
    <property type="component" value="Unassembled WGS sequence"/>
</dbReference>